<dbReference type="GO" id="GO:0000049">
    <property type="term" value="F:tRNA binding"/>
    <property type="evidence" value="ECO:0007669"/>
    <property type="project" value="UniProtKB-UniRule"/>
</dbReference>
<dbReference type="FunFam" id="3.30.230.70:FF:000003">
    <property type="entry name" value="Ribonuclease PH"/>
    <property type="match status" value="1"/>
</dbReference>
<dbReference type="NCBIfam" id="TIGR01966">
    <property type="entry name" value="RNasePH"/>
    <property type="match status" value="1"/>
</dbReference>
<feature type="binding site" evidence="6">
    <location>
        <begin position="215"/>
        <end position="217"/>
    </location>
    <ligand>
        <name>phosphate</name>
        <dbReference type="ChEBI" id="CHEBI:43474"/>
        <note>substrate</note>
    </ligand>
</feature>
<name>A0A9N8MUP1_9BURK</name>
<proteinExistence type="inferred from homology"/>
<keyword evidence="5" id="KW-0694">RNA-binding</keyword>
<dbReference type="CDD" id="cd11362">
    <property type="entry name" value="RNase_PH_bact"/>
    <property type="match status" value="1"/>
</dbReference>
<dbReference type="InterPro" id="IPR018336">
    <property type="entry name" value="RNase_PH_CS"/>
</dbReference>
<keyword evidence="6 9" id="KW-0808">Transferase</keyword>
<evidence type="ECO:0000256" key="4">
    <source>
        <dbReference type="ARBA" id="ARBA00022694"/>
    </source>
</evidence>
<dbReference type="GO" id="GO:0016075">
    <property type="term" value="P:rRNA catabolic process"/>
    <property type="evidence" value="ECO:0007669"/>
    <property type="project" value="UniProtKB-UniRule"/>
</dbReference>
<dbReference type="PROSITE" id="PS01277">
    <property type="entry name" value="RIBONUCLEASE_PH"/>
    <property type="match status" value="1"/>
</dbReference>
<dbReference type="AlphaFoldDB" id="A0A9N8MUP1"/>
<evidence type="ECO:0000259" key="7">
    <source>
        <dbReference type="Pfam" id="PF01138"/>
    </source>
</evidence>
<protein>
    <recommendedName>
        <fullName evidence="6">Ribonuclease PH</fullName>
        <shortName evidence="6">RNase PH</shortName>
        <ecNumber evidence="6">2.7.7.56</ecNumber>
    </recommendedName>
    <alternativeName>
        <fullName evidence="6">tRNA nucleotidyltransferase</fullName>
    </alternativeName>
</protein>
<dbReference type="EC" id="2.7.7.56" evidence="6"/>
<evidence type="ECO:0000313" key="10">
    <source>
        <dbReference type="Proteomes" id="UP000675121"/>
    </source>
</evidence>
<sequence length="332" mass="35881">MRLTMAEESNRPACTRRGAENAHYPIFTGKASAHQGSTRLAAHEALLPAALRRMRAAVRRTGCPAPGAIGGKIALSLLLFFHTDPNMTDNTQRPSGRQANQLRDVRITRHYTKHAEGSVLVEFGDTKVICTASIAESVPSFLRDRGQGWLTAEYGMLPRATHTRSDREAARGKQTGRTQEIQRLIGRALRSVFDLEKLGARTLHIDCDVIQADGGTRTASITGAFVAAHDAVAKLLATGRIESSPITDYVAAISVGVYDGLPVLDLDYDEDSQCDTDMNVVMTGAGGFVEIQGTAEGVPFSRDEMNSLLDLASDGINTLIAMQKEALEQKSE</sequence>
<dbReference type="InterPro" id="IPR020568">
    <property type="entry name" value="Ribosomal_Su5_D2-typ_SF"/>
</dbReference>
<dbReference type="SUPFAM" id="SSF55666">
    <property type="entry name" value="Ribonuclease PH domain 2-like"/>
    <property type="match status" value="1"/>
</dbReference>
<comment type="similarity">
    <text evidence="1 6">Belongs to the RNase PH family.</text>
</comment>
<dbReference type="InterPro" id="IPR036345">
    <property type="entry name" value="ExoRNase_PH_dom2_sf"/>
</dbReference>
<dbReference type="InterPro" id="IPR015847">
    <property type="entry name" value="ExoRNase_PH_dom2"/>
</dbReference>
<dbReference type="InterPro" id="IPR027408">
    <property type="entry name" value="PNPase/RNase_PH_dom_sf"/>
</dbReference>
<dbReference type="InterPro" id="IPR050080">
    <property type="entry name" value="RNase_PH"/>
</dbReference>
<evidence type="ECO:0000256" key="2">
    <source>
        <dbReference type="ARBA" id="ARBA00022552"/>
    </source>
</evidence>
<evidence type="ECO:0000313" key="9">
    <source>
        <dbReference type="EMBL" id="CAE6876967.1"/>
    </source>
</evidence>
<comment type="catalytic activity">
    <reaction evidence="6">
        <text>tRNA(n+1) + phosphate = tRNA(n) + a ribonucleoside 5'-diphosphate</text>
        <dbReference type="Rhea" id="RHEA:10628"/>
        <dbReference type="Rhea" id="RHEA-COMP:17343"/>
        <dbReference type="Rhea" id="RHEA-COMP:17344"/>
        <dbReference type="ChEBI" id="CHEBI:43474"/>
        <dbReference type="ChEBI" id="CHEBI:57930"/>
        <dbReference type="ChEBI" id="CHEBI:173114"/>
        <dbReference type="EC" id="2.7.7.56"/>
    </reaction>
</comment>
<dbReference type="InterPro" id="IPR002381">
    <property type="entry name" value="RNase_PH_bac-type"/>
</dbReference>
<dbReference type="GO" id="GO:0000175">
    <property type="term" value="F:3'-5'-RNA exonuclease activity"/>
    <property type="evidence" value="ECO:0007669"/>
    <property type="project" value="UniProtKB-UniRule"/>
</dbReference>
<comment type="function">
    <text evidence="6">Phosphorolytic 3'-5' exoribonuclease that plays an important role in tRNA 3'-end maturation. Removes nucleotide residues following the 3'-CCA terminus of tRNAs; can also add nucleotides to the ends of RNA molecules by using nucleoside diphosphates as substrates, but this may not be physiologically important. Probably plays a role in initiation of 16S rRNA degradation (leading to ribosome degradation) during starvation.</text>
</comment>
<feature type="binding site" evidence="6">
    <location>
        <position position="177"/>
    </location>
    <ligand>
        <name>phosphate</name>
        <dbReference type="ChEBI" id="CHEBI:43474"/>
        <note>substrate</note>
    </ligand>
</feature>
<dbReference type="SUPFAM" id="SSF54211">
    <property type="entry name" value="Ribosomal protein S5 domain 2-like"/>
    <property type="match status" value="1"/>
</dbReference>
<organism evidence="9 10">
    <name type="scientific">Paraburkholderia domus</name>
    <dbReference type="NCBI Taxonomy" id="2793075"/>
    <lineage>
        <taxon>Bacteria</taxon>
        <taxon>Pseudomonadati</taxon>
        <taxon>Pseudomonadota</taxon>
        <taxon>Betaproteobacteria</taxon>
        <taxon>Burkholderiales</taxon>
        <taxon>Burkholderiaceae</taxon>
        <taxon>Paraburkholderia</taxon>
    </lineage>
</organism>
<dbReference type="Proteomes" id="UP000675121">
    <property type="component" value="Unassembled WGS sequence"/>
</dbReference>
<comment type="caution">
    <text evidence="9">The sequence shown here is derived from an EMBL/GenBank/DDBJ whole genome shotgun (WGS) entry which is preliminary data.</text>
</comment>
<gene>
    <name evidence="6 9" type="primary">rph</name>
    <name evidence="9" type="ORF">R70211_01819</name>
</gene>
<dbReference type="Pfam" id="PF03725">
    <property type="entry name" value="RNase_PH_C"/>
    <property type="match status" value="1"/>
</dbReference>
<keyword evidence="6 9" id="KW-0548">Nucleotidyltransferase</keyword>
<dbReference type="PANTHER" id="PTHR11953:SF0">
    <property type="entry name" value="EXOSOME COMPLEX COMPONENT RRP41"/>
    <property type="match status" value="1"/>
</dbReference>
<reference evidence="9" key="1">
    <citation type="submission" date="2021-02" db="EMBL/GenBank/DDBJ databases">
        <authorList>
            <person name="Vanwijnsberghe S."/>
        </authorList>
    </citation>
    <scope>NUCLEOTIDE SEQUENCE</scope>
    <source>
        <strain evidence="9">R-70211</strain>
    </source>
</reference>
<dbReference type="GO" id="GO:0009022">
    <property type="term" value="F:tRNA nucleotidyltransferase activity"/>
    <property type="evidence" value="ECO:0007669"/>
    <property type="project" value="UniProtKB-UniRule"/>
</dbReference>
<feature type="domain" description="Exoribonuclease phosphorolytic" evidence="8">
    <location>
        <begin position="248"/>
        <end position="314"/>
    </location>
</feature>
<comment type="subunit">
    <text evidence="6">Homohexameric ring arranged as a trimer of dimers.</text>
</comment>
<dbReference type="GO" id="GO:0008033">
    <property type="term" value="P:tRNA processing"/>
    <property type="evidence" value="ECO:0007669"/>
    <property type="project" value="UniProtKB-UniRule"/>
</dbReference>
<dbReference type="InterPro" id="IPR001247">
    <property type="entry name" value="ExoRNase_PH_dom1"/>
</dbReference>
<keyword evidence="3 6" id="KW-0820">tRNA-binding</keyword>
<dbReference type="PANTHER" id="PTHR11953">
    <property type="entry name" value="EXOSOME COMPLEX COMPONENT"/>
    <property type="match status" value="1"/>
</dbReference>
<evidence type="ECO:0000256" key="5">
    <source>
        <dbReference type="ARBA" id="ARBA00022884"/>
    </source>
</evidence>
<keyword evidence="10" id="KW-1185">Reference proteome</keyword>
<dbReference type="HAMAP" id="MF_00564">
    <property type="entry name" value="RNase_PH"/>
    <property type="match status" value="1"/>
</dbReference>
<dbReference type="GO" id="GO:0031125">
    <property type="term" value="P:rRNA 3'-end processing"/>
    <property type="evidence" value="ECO:0007669"/>
    <property type="project" value="UniProtKB-ARBA"/>
</dbReference>
<evidence type="ECO:0000256" key="3">
    <source>
        <dbReference type="ARBA" id="ARBA00022555"/>
    </source>
</evidence>
<dbReference type="Gene3D" id="3.30.230.70">
    <property type="entry name" value="GHMP Kinase, N-terminal domain"/>
    <property type="match status" value="1"/>
</dbReference>
<evidence type="ECO:0000259" key="8">
    <source>
        <dbReference type="Pfam" id="PF03725"/>
    </source>
</evidence>
<accession>A0A9N8MUP1</accession>
<feature type="domain" description="Exoribonuclease phosphorolytic" evidence="7">
    <location>
        <begin position="101"/>
        <end position="231"/>
    </location>
</feature>
<evidence type="ECO:0000256" key="6">
    <source>
        <dbReference type="HAMAP-Rule" id="MF_00564"/>
    </source>
</evidence>
<dbReference type="Pfam" id="PF01138">
    <property type="entry name" value="RNase_PH"/>
    <property type="match status" value="1"/>
</dbReference>
<dbReference type="EMBL" id="CAJNAS010000004">
    <property type="protein sequence ID" value="CAE6876967.1"/>
    <property type="molecule type" value="Genomic_DNA"/>
</dbReference>
<keyword evidence="2 6" id="KW-0698">rRNA processing</keyword>
<evidence type="ECO:0000256" key="1">
    <source>
        <dbReference type="ARBA" id="ARBA00006678"/>
    </source>
</evidence>
<keyword evidence="4 6" id="KW-0819">tRNA processing</keyword>